<gene>
    <name evidence="2" type="ORF">D6C13_11015</name>
</gene>
<sequence length="209" mass="23900">MKIMPPERPEASIQRLISALMPVSTPVSVVPRKRLAWSYQGKPQFYLFLEGEVSVLRATDGLVMATAYDPLLFGVAEAMQGVHCQTLRVDTQATLRRVDAEQAMNILTEKQLWQDVASSFSYFSSYLFYRDALVVQQRTYSVICNHLQEMIQLPLETRLRVSILEYIQERTHLSRSTVLNIIHALKQGDYISTSRGGYLLELNPLPEEF</sequence>
<dbReference type="EMBL" id="RAHH01000011">
    <property type="protein sequence ID" value="RJT44276.1"/>
    <property type="molecule type" value="Genomic_DNA"/>
</dbReference>
<dbReference type="RefSeq" id="WP_120132791.1">
    <property type="nucleotide sequence ID" value="NZ_RAHH01000011.1"/>
</dbReference>
<feature type="domain" description="IprA winged helix-turn-helix" evidence="1">
    <location>
        <begin position="139"/>
        <end position="206"/>
    </location>
</feature>
<protein>
    <submittedName>
        <fullName evidence="2">Helix-turn-helix domain-containing protein</fullName>
    </submittedName>
</protein>
<dbReference type="InterPro" id="IPR014710">
    <property type="entry name" value="RmlC-like_jellyroll"/>
</dbReference>
<reference evidence="2 3" key="1">
    <citation type="submission" date="2018-09" db="EMBL/GenBank/DDBJ databases">
        <authorList>
            <person name="Le Fleche-Mateos A."/>
        </authorList>
    </citation>
    <scope>NUCLEOTIDE SEQUENCE [LARGE SCALE GENOMIC DNA]</scope>
    <source>
        <strain evidence="2 3">DSM 27399</strain>
    </source>
</reference>
<proteinExistence type="predicted"/>
<dbReference type="Gene3D" id="2.60.120.10">
    <property type="entry name" value="Jelly Rolls"/>
    <property type="match status" value="1"/>
</dbReference>
<dbReference type="OrthoDB" id="6442353at2"/>
<evidence type="ECO:0000313" key="3">
    <source>
        <dbReference type="Proteomes" id="UP000284908"/>
    </source>
</evidence>
<dbReference type="AlphaFoldDB" id="A0A419N911"/>
<organism evidence="2 3">
    <name type="scientific">Rahnella woolbedingensis</name>
    <dbReference type="NCBI Taxonomy" id="1510574"/>
    <lineage>
        <taxon>Bacteria</taxon>
        <taxon>Pseudomonadati</taxon>
        <taxon>Pseudomonadota</taxon>
        <taxon>Gammaproteobacteria</taxon>
        <taxon>Enterobacterales</taxon>
        <taxon>Yersiniaceae</taxon>
        <taxon>Rahnella</taxon>
    </lineage>
</organism>
<evidence type="ECO:0000313" key="2">
    <source>
        <dbReference type="EMBL" id="RJT44276.1"/>
    </source>
</evidence>
<name>A0A419N911_9GAMM</name>
<dbReference type="InterPro" id="IPR041687">
    <property type="entry name" value="HTH_46"/>
</dbReference>
<comment type="caution">
    <text evidence="2">The sequence shown here is derived from an EMBL/GenBank/DDBJ whole genome shotgun (WGS) entry which is preliminary data.</text>
</comment>
<dbReference type="Pfam" id="PF15977">
    <property type="entry name" value="HTH_46"/>
    <property type="match status" value="1"/>
</dbReference>
<keyword evidence="3" id="KW-1185">Reference proteome</keyword>
<evidence type="ECO:0000259" key="1">
    <source>
        <dbReference type="Pfam" id="PF15977"/>
    </source>
</evidence>
<accession>A0A419N911</accession>
<dbReference type="Proteomes" id="UP000284908">
    <property type="component" value="Unassembled WGS sequence"/>
</dbReference>